<dbReference type="Proteomes" id="UP000478052">
    <property type="component" value="Unassembled WGS sequence"/>
</dbReference>
<proteinExistence type="predicted"/>
<keyword evidence="2" id="KW-1185">Reference proteome</keyword>
<protein>
    <submittedName>
        <fullName evidence="1">Uncharacterized protein</fullName>
    </submittedName>
</protein>
<name>A0A6G0YW26_APHCR</name>
<dbReference type="OrthoDB" id="10506339at2759"/>
<accession>A0A6G0YW26</accession>
<evidence type="ECO:0000313" key="1">
    <source>
        <dbReference type="EMBL" id="KAF0762273.1"/>
    </source>
</evidence>
<organism evidence="1 2">
    <name type="scientific">Aphis craccivora</name>
    <name type="common">Cowpea aphid</name>
    <dbReference type="NCBI Taxonomy" id="307492"/>
    <lineage>
        <taxon>Eukaryota</taxon>
        <taxon>Metazoa</taxon>
        <taxon>Ecdysozoa</taxon>
        <taxon>Arthropoda</taxon>
        <taxon>Hexapoda</taxon>
        <taxon>Insecta</taxon>
        <taxon>Pterygota</taxon>
        <taxon>Neoptera</taxon>
        <taxon>Paraneoptera</taxon>
        <taxon>Hemiptera</taxon>
        <taxon>Sternorrhyncha</taxon>
        <taxon>Aphidomorpha</taxon>
        <taxon>Aphidoidea</taxon>
        <taxon>Aphididae</taxon>
        <taxon>Aphidini</taxon>
        <taxon>Aphis</taxon>
        <taxon>Aphis</taxon>
    </lineage>
</organism>
<evidence type="ECO:0000313" key="2">
    <source>
        <dbReference type="Proteomes" id="UP000478052"/>
    </source>
</evidence>
<dbReference type="EMBL" id="VUJU01002180">
    <property type="protein sequence ID" value="KAF0762273.1"/>
    <property type="molecule type" value="Genomic_DNA"/>
</dbReference>
<gene>
    <name evidence="1" type="ORF">FWK35_00002810</name>
</gene>
<dbReference type="AlphaFoldDB" id="A0A6G0YW26"/>
<sequence>MIVPVAELFVILTTHKVGVFLVVTRLNRAPVSKDFTSQRQYAITEFCVEINDPSPGKVITVKTQRSTFDLNGLATRCPFRERKQENELVGHLINGTRIVNEQSPNNLSDNREIVYDKDLFVINVVLVDPCQVIAPTKYKNGCSQCFETINHKQDMMEIPFQNIVNNRPCTLLVLSPGMGPPDLRL</sequence>
<comment type="caution">
    <text evidence="1">The sequence shown here is derived from an EMBL/GenBank/DDBJ whole genome shotgun (WGS) entry which is preliminary data.</text>
</comment>
<reference evidence="1 2" key="1">
    <citation type="submission" date="2019-08" db="EMBL/GenBank/DDBJ databases">
        <title>Whole genome of Aphis craccivora.</title>
        <authorList>
            <person name="Voronova N.V."/>
            <person name="Shulinski R.S."/>
            <person name="Bandarenka Y.V."/>
            <person name="Zhorov D.G."/>
            <person name="Warner D."/>
        </authorList>
    </citation>
    <scope>NUCLEOTIDE SEQUENCE [LARGE SCALE GENOMIC DNA]</scope>
    <source>
        <strain evidence="1">180601</strain>
        <tissue evidence="1">Whole Body</tissue>
    </source>
</reference>